<evidence type="ECO:0000313" key="1">
    <source>
        <dbReference type="EMBL" id="PXY47103.1"/>
    </source>
</evidence>
<dbReference type="AlphaFoldDB" id="A0A2V4CAD1"/>
<dbReference type="Gene3D" id="3.80.10.10">
    <property type="entry name" value="Ribonuclease Inhibitor"/>
    <property type="match status" value="1"/>
</dbReference>
<dbReference type="InterPro" id="IPR032675">
    <property type="entry name" value="LRR_dom_sf"/>
</dbReference>
<dbReference type="EMBL" id="QJHL01000001">
    <property type="protein sequence ID" value="PXY47103.1"/>
    <property type="molecule type" value="Genomic_DNA"/>
</dbReference>
<accession>A0A2V4CAD1</accession>
<evidence type="ECO:0008006" key="3">
    <source>
        <dbReference type="Google" id="ProtNLM"/>
    </source>
</evidence>
<protein>
    <recommendedName>
        <fullName evidence="3">Leucine-rich repeat domain-containing protein</fullName>
    </recommendedName>
</protein>
<dbReference type="SUPFAM" id="SSF52058">
    <property type="entry name" value="L domain-like"/>
    <property type="match status" value="1"/>
</dbReference>
<reference evidence="1 2" key="1">
    <citation type="submission" date="2018-05" db="EMBL/GenBank/DDBJ databases">
        <title>Flavobacterium sp. strain IMCC34758, incomplete genome.</title>
        <authorList>
            <person name="Joung Y."/>
        </authorList>
    </citation>
    <scope>NUCLEOTIDE SEQUENCE [LARGE SCALE GENOMIC DNA]</scope>
    <source>
        <strain evidence="1 2">IMCC34758</strain>
    </source>
</reference>
<dbReference type="Proteomes" id="UP000247681">
    <property type="component" value="Unassembled WGS sequence"/>
</dbReference>
<dbReference type="PROSITE" id="PS51450">
    <property type="entry name" value="LRR"/>
    <property type="match status" value="1"/>
</dbReference>
<proteinExistence type="predicted"/>
<sequence>MKQIILVIFLIFTFIKLNAQNIDFKDSNFKNALFENKIKIDLNNDGIIQVDEAEKVTDLNLMKKNISDITEIKYFKNLKTLSLTNNNLKILKVENLLFFRRFILCKK</sequence>
<dbReference type="InterPro" id="IPR001611">
    <property type="entry name" value="Leu-rich_rpt"/>
</dbReference>
<keyword evidence="2" id="KW-1185">Reference proteome</keyword>
<comment type="caution">
    <text evidence="1">The sequence shown here is derived from an EMBL/GenBank/DDBJ whole genome shotgun (WGS) entry which is preliminary data.</text>
</comment>
<name>A0A2V4CAD1_9FLAO</name>
<gene>
    <name evidence="1" type="ORF">DMB68_08140</name>
</gene>
<evidence type="ECO:0000313" key="2">
    <source>
        <dbReference type="Proteomes" id="UP000247681"/>
    </source>
</evidence>
<organism evidence="1 2">
    <name type="scientific">Flavobacterium hydrophilum</name>
    <dbReference type="NCBI Taxonomy" id="2211445"/>
    <lineage>
        <taxon>Bacteria</taxon>
        <taxon>Pseudomonadati</taxon>
        <taxon>Bacteroidota</taxon>
        <taxon>Flavobacteriia</taxon>
        <taxon>Flavobacteriales</taxon>
        <taxon>Flavobacteriaceae</taxon>
        <taxon>Flavobacterium</taxon>
    </lineage>
</organism>